<keyword evidence="3" id="KW-0067">ATP-binding</keyword>
<reference evidence="3" key="2">
    <citation type="submission" date="2024-05" db="EMBL/GenBank/DDBJ databases">
        <title>Rhodohalobacter halophilus gen. nov., sp. nov., a moderately halophilic member of the family Balneolaceae.</title>
        <authorList>
            <person name="Xia J."/>
        </authorList>
    </citation>
    <scope>NUCLEOTIDE SEQUENCE</scope>
    <source>
        <strain evidence="3">WB101</strain>
    </source>
</reference>
<dbReference type="RefSeq" id="WP_237852684.1">
    <property type="nucleotide sequence ID" value="NZ_JAKLWS010000004.1"/>
</dbReference>
<keyword evidence="3" id="KW-0547">Nucleotide-binding</keyword>
<dbReference type="InterPro" id="IPR050267">
    <property type="entry name" value="Anti-sigma-factor_SerPK"/>
</dbReference>
<gene>
    <name evidence="3" type="ORF">L6773_04645</name>
</gene>
<evidence type="ECO:0000256" key="1">
    <source>
        <dbReference type="ARBA" id="ARBA00022527"/>
    </source>
</evidence>
<feature type="domain" description="Histidine kinase/HSP90-like ATPase" evidence="2">
    <location>
        <begin position="18"/>
        <end position="131"/>
    </location>
</feature>
<keyword evidence="1" id="KW-0723">Serine/threonine-protein kinase</keyword>
<dbReference type="Gene3D" id="3.30.565.10">
    <property type="entry name" value="Histidine kinase-like ATPase, C-terminal domain"/>
    <property type="match status" value="1"/>
</dbReference>
<organism evidence="3 4">
    <name type="scientific">Rhodohalobacter sulfatireducens</name>
    <dbReference type="NCBI Taxonomy" id="2911366"/>
    <lineage>
        <taxon>Bacteria</taxon>
        <taxon>Pseudomonadati</taxon>
        <taxon>Balneolota</taxon>
        <taxon>Balneolia</taxon>
        <taxon>Balneolales</taxon>
        <taxon>Balneolaceae</taxon>
        <taxon>Rhodohalobacter</taxon>
    </lineage>
</organism>
<keyword evidence="4" id="KW-1185">Reference proteome</keyword>
<dbReference type="Proteomes" id="UP001165366">
    <property type="component" value="Unassembled WGS sequence"/>
</dbReference>
<reference evidence="3" key="1">
    <citation type="submission" date="2022-01" db="EMBL/GenBank/DDBJ databases">
        <authorList>
            <person name="Wang Y."/>
        </authorList>
    </citation>
    <scope>NUCLEOTIDE SEQUENCE</scope>
    <source>
        <strain evidence="3">WB101</strain>
    </source>
</reference>
<name>A0ABS9KAH4_9BACT</name>
<dbReference type="InterPro" id="IPR036890">
    <property type="entry name" value="HATPase_C_sf"/>
</dbReference>
<dbReference type="CDD" id="cd16936">
    <property type="entry name" value="HATPase_RsbW-like"/>
    <property type="match status" value="1"/>
</dbReference>
<dbReference type="GO" id="GO:0005524">
    <property type="term" value="F:ATP binding"/>
    <property type="evidence" value="ECO:0007669"/>
    <property type="project" value="UniProtKB-KW"/>
</dbReference>
<sequence length="134" mass="15063">MSKQIFRLSLNSTYKESEKVPDFVTEIQEKSQLEEDTTGDLMLLLSEAVTNAIVHGNKLDEKKKVEVEVKINSKQIISTVKDQGKGFNPEAANDPLKEENLLKDSGRGIFLIEEISDSVDYLDNGTTIQFSLNR</sequence>
<comment type="caution">
    <text evidence="3">The sequence shown here is derived from an EMBL/GenBank/DDBJ whole genome shotgun (WGS) entry which is preliminary data.</text>
</comment>
<dbReference type="InterPro" id="IPR003594">
    <property type="entry name" value="HATPase_dom"/>
</dbReference>
<dbReference type="EMBL" id="JAKLWS010000004">
    <property type="protein sequence ID" value="MCG2587840.1"/>
    <property type="molecule type" value="Genomic_DNA"/>
</dbReference>
<keyword evidence="1" id="KW-0418">Kinase</keyword>
<evidence type="ECO:0000259" key="2">
    <source>
        <dbReference type="Pfam" id="PF13581"/>
    </source>
</evidence>
<dbReference type="PANTHER" id="PTHR35526">
    <property type="entry name" value="ANTI-SIGMA-F FACTOR RSBW-RELATED"/>
    <property type="match status" value="1"/>
</dbReference>
<dbReference type="Pfam" id="PF13581">
    <property type="entry name" value="HATPase_c_2"/>
    <property type="match status" value="1"/>
</dbReference>
<evidence type="ECO:0000313" key="3">
    <source>
        <dbReference type="EMBL" id="MCG2587840.1"/>
    </source>
</evidence>
<keyword evidence="1" id="KW-0808">Transferase</keyword>
<accession>A0ABS9KAH4</accession>
<evidence type="ECO:0000313" key="4">
    <source>
        <dbReference type="Proteomes" id="UP001165366"/>
    </source>
</evidence>
<protein>
    <submittedName>
        <fullName evidence="3">ATP-binding protein</fullName>
    </submittedName>
</protein>
<proteinExistence type="predicted"/>
<dbReference type="PANTHER" id="PTHR35526:SF3">
    <property type="entry name" value="ANTI-SIGMA-F FACTOR RSBW"/>
    <property type="match status" value="1"/>
</dbReference>
<dbReference type="SUPFAM" id="SSF55874">
    <property type="entry name" value="ATPase domain of HSP90 chaperone/DNA topoisomerase II/histidine kinase"/>
    <property type="match status" value="1"/>
</dbReference>